<dbReference type="Pfam" id="PF16719">
    <property type="entry name" value="SAWADEE"/>
    <property type="match status" value="1"/>
</dbReference>
<sequence>MGDTSEAESVTELEAMCKEDSSWHPCQVSLSSTKDSLIVDFGGQELEDMVLNTDEALMRLRFRCAPLQGDDCTRIEGEHVLAINKSQSKSHFFDAKVEKVLRVRHSTRVYCRCTFMIKWLHQDLKGQMVTVPSSSIMKLTGKNINVHPTVSAFLKSVKQMGLDSASSVPVMLEVEDFAVELDLNKFLEKQIEDINVSANEFRKEITIDILEGVEADNKGDIRCKVSISNAQVSHDQDQSESIAQSSGELEVNIEDEGPQAPCSSIQEEHSDFRSRLSPLAARAALALLVSSTHKHIAIGGTELFNSRDSDNMSSNTLSSEATKAHKNENETSDARKTLSAVQKGFENQNNDSHVKDSAEEIKLRASTNTRRLTRSAVQEEKDKSTMSIKQGLEESKSAHITGSISYEENVTIHERNVLRKKNDALKNKKAVSSPLHAESNIPMEESNEKPMPGDAGAIQDINVPMKTCAKDNKRRLTRSAHSSEENLIVPENYGMEKKSGGSRKKKVVSPSSDKDNTMPGEEINKKNMSGVVTRLGNIRQSEGYICLYLHVHVYILV</sequence>
<dbReference type="EMBL" id="CABIKO010000062">
    <property type="protein sequence ID" value="VVA22608.1"/>
    <property type="molecule type" value="Genomic_DNA"/>
</dbReference>
<dbReference type="PANTHER" id="PTHR33827">
    <property type="entry name" value="PROTEIN SAWADEE HOMEODOMAIN HOMOLOG 2"/>
    <property type="match status" value="1"/>
</dbReference>
<dbReference type="InterPro" id="IPR039276">
    <property type="entry name" value="SHH1/2"/>
</dbReference>
<name>A0A5E4F9Y3_PRUDU</name>
<evidence type="ECO:0000259" key="2">
    <source>
        <dbReference type="Pfam" id="PF16719"/>
    </source>
</evidence>
<feature type="region of interest" description="Disordered" evidence="1">
    <location>
        <begin position="427"/>
        <end position="454"/>
    </location>
</feature>
<dbReference type="GO" id="GO:0003682">
    <property type="term" value="F:chromatin binding"/>
    <property type="evidence" value="ECO:0007669"/>
    <property type="project" value="InterPro"/>
</dbReference>
<feature type="compositionally biased region" description="Basic and acidic residues" evidence="1">
    <location>
        <begin position="322"/>
        <end position="334"/>
    </location>
</feature>
<feature type="region of interest" description="Disordered" evidence="1">
    <location>
        <begin position="494"/>
        <end position="523"/>
    </location>
</feature>
<evidence type="ECO:0000313" key="4">
    <source>
        <dbReference type="Proteomes" id="UP000327085"/>
    </source>
</evidence>
<reference evidence="4" key="1">
    <citation type="journal article" date="2020" name="Plant J.">
        <title>Transposons played a major role in the diversification between the closely related almond and peach genomes: results from the almond genome sequence.</title>
        <authorList>
            <person name="Alioto T."/>
            <person name="Alexiou K.G."/>
            <person name="Bardil A."/>
            <person name="Barteri F."/>
            <person name="Castanera R."/>
            <person name="Cruz F."/>
            <person name="Dhingra A."/>
            <person name="Duval H."/>
            <person name="Fernandez I Marti A."/>
            <person name="Frias L."/>
            <person name="Galan B."/>
            <person name="Garcia J.L."/>
            <person name="Howad W."/>
            <person name="Gomez-Garrido J."/>
            <person name="Gut M."/>
            <person name="Julca I."/>
            <person name="Morata J."/>
            <person name="Puigdomenech P."/>
            <person name="Ribeca P."/>
            <person name="Rubio Cabetas M.J."/>
            <person name="Vlasova A."/>
            <person name="Wirthensohn M."/>
            <person name="Garcia-Mas J."/>
            <person name="Gabaldon T."/>
            <person name="Casacuberta J.M."/>
            <person name="Arus P."/>
        </authorList>
    </citation>
    <scope>NUCLEOTIDE SEQUENCE [LARGE SCALE GENOMIC DNA]</scope>
    <source>
        <strain evidence="4">cv. Texas</strain>
    </source>
</reference>
<proteinExistence type="predicted"/>
<evidence type="ECO:0000256" key="1">
    <source>
        <dbReference type="SAM" id="MobiDB-lite"/>
    </source>
</evidence>
<feature type="domain" description="SAWADEE" evidence="2">
    <location>
        <begin position="11"/>
        <end position="137"/>
    </location>
</feature>
<dbReference type="InterPro" id="IPR032001">
    <property type="entry name" value="SAWADEE_dom"/>
</dbReference>
<gene>
    <name evidence="3" type="ORF">ALMOND_2B009856</name>
</gene>
<feature type="region of interest" description="Disordered" evidence="1">
    <location>
        <begin position="306"/>
        <end position="334"/>
    </location>
</feature>
<dbReference type="PANTHER" id="PTHR33827:SF9">
    <property type="entry name" value="SAWADEE DOMAIN-CONTAINING PROTEIN"/>
    <property type="match status" value="1"/>
</dbReference>
<dbReference type="Gene3D" id="2.30.30.140">
    <property type="match status" value="1"/>
</dbReference>
<accession>A0A5E4F9Y3</accession>
<organism evidence="3 4">
    <name type="scientific">Prunus dulcis</name>
    <name type="common">Almond</name>
    <name type="synonym">Amygdalus dulcis</name>
    <dbReference type="NCBI Taxonomy" id="3755"/>
    <lineage>
        <taxon>Eukaryota</taxon>
        <taxon>Viridiplantae</taxon>
        <taxon>Streptophyta</taxon>
        <taxon>Embryophyta</taxon>
        <taxon>Tracheophyta</taxon>
        <taxon>Spermatophyta</taxon>
        <taxon>Magnoliopsida</taxon>
        <taxon>eudicotyledons</taxon>
        <taxon>Gunneridae</taxon>
        <taxon>Pentapetalae</taxon>
        <taxon>rosids</taxon>
        <taxon>fabids</taxon>
        <taxon>Rosales</taxon>
        <taxon>Rosaceae</taxon>
        <taxon>Amygdaloideae</taxon>
        <taxon>Amygdaleae</taxon>
        <taxon>Prunus</taxon>
    </lineage>
</organism>
<dbReference type="Gramene" id="VVA22608">
    <property type="protein sequence ID" value="VVA22608"/>
    <property type="gene ID" value="Prudul26B009856"/>
</dbReference>
<feature type="compositionally biased region" description="Polar residues" evidence="1">
    <location>
        <begin position="311"/>
        <end position="321"/>
    </location>
</feature>
<dbReference type="Proteomes" id="UP000327085">
    <property type="component" value="Chromosome 6"/>
</dbReference>
<dbReference type="AlphaFoldDB" id="A0A5E4F9Y3"/>
<feature type="compositionally biased region" description="Polar residues" evidence="1">
    <location>
        <begin position="233"/>
        <end position="247"/>
    </location>
</feature>
<evidence type="ECO:0000313" key="3">
    <source>
        <dbReference type="EMBL" id="VVA22608.1"/>
    </source>
</evidence>
<feature type="region of interest" description="Disordered" evidence="1">
    <location>
        <begin position="233"/>
        <end position="267"/>
    </location>
</feature>
<protein>
    <submittedName>
        <fullName evidence="3">PREDICTED: TCM_021962 isoform</fullName>
    </submittedName>
</protein>